<dbReference type="AlphaFoldDB" id="A0A6J7UPZ3"/>
<gene>
    <name evidence="1" type="ORF">UFOPK4306_02044</name>
</gene>
<organism evidence="1">
    <name type="scientific">freshwater metagenome</name>
    <dbReference type="NCBI Taxonomy" id="449393"/>
    <lineage>
        <taxon>unclassified sequences</taxon>
        <taxon>metagenomes</taxon>
        <taxon>ecological metagenomes</taxon>
    </lineage>
</organism>
<reference evidence="1" key="1">
    <citation type="submission" date="2020-05" db="EMBL/GenBank/DDBJ databases">
        <authorList>
            <person name="Chiriac C."/>
            <person name="Salcher M."/>
            <person name="Ghai R."/>
            <person name="Kavagutti S V."/>
        </authorList>
    </citation>
    <scope>NUCLEOTIDE SEQUENCE</scope>
</reference>
<dbReference type="EMBL" id="CAFBQP010000096">
    <property type="protein sequence ID" value="CAB5067322.1"/>
    <property type="molecule type" value="Genomic_DNA"/>
</dbReference>
<sequence length="87" mass="9402">MLSYHAFNSGSVTASSISWAMTLTIASAPASAFGDTFWAPHTSRFGPVGSPTNAYLMLCAPILRNECHPQYWVRKPGLPTSLLVSTR</sequence>
<proteinExistence type="predicted"/>
<evidence type="ECO:0000313" key="1">
    <source>
        <dbReference type="EMBL" id="CAB5067322.1"/>
    </source>
</evidence>
<accession>A0A6J7UPZ3</accession>
<protein>
    <submittedName>
        <fullName evidence="1">Unannotated protein</fullName>
    </submittedName>
</protein>
<name>A0A6J7UPZ3_9ZZZZ</name>